<proteinExistence type="predicted"/>
<organism evidence="1 2">
    <name type="scientific">Burkholderia phage BEK</name>
    <dbReference type="NCBI Taxonomy" id="1514988"/>
    <lineage>
        <taxon>Viruses</taxon>
        <taxon>Duplodnaviria</taxon>
        <taxon>Heunggongvirae</taxon>
        <taxon>Uroviricota</taxon>
        <taxon>Caudoviricetes</taxon>
        <taxon>Peduoviridae</taxon>
        <taxon>Tigrvirus</taxon>
        <taxon>Tigrvirus phi52237</taxon>
    </lineage>
</organism>
<name>A0A4P1QFK9_9CAUD</name>
<protein>
    <submittedName>
        <fullName evidence="1">Uncharacterized protein</fullName>
    </submittedName>
</protein>
<reference evidence="1 2" key="1">
    <citation type="submission" date="2014-06" db="EMBL/GenBank/DDBJ databases">
        <authorList>
            <person name="Bishop-Lilly K.A."/>
            <person name="Broomall S.M."/>
            <person name="Chain P.S."/>
            <person name="Chertkov O."/>
            <person name="Coyne S.R."/>
            <person name="Daligault H.E."/>
            <person name="Davenport K.W."/>
            <person name="Erkkila T."/>
            <person name="Frey K.G."/>
            <person name="Gibbons H.S."/>
            <person name="Gu W."/>
            <person name="Jaissle J."/>
            <person name="Johnson S.L."/>
            <person name="Koroleva G.I."/>
            <person name="Ladner J.T."/>
            <person name="Lo C.-C."/>
            <person name="Minogue T.D."/>
            <person name="Munk C."/>
            <person name="Palacios G.F."/>
            <person name="Redden C.L."/>
            <person name="Rosenzweig C.N."/>
            <person name="Scholz M.B."/>
            <person name="Teshima H."/>
            <person name="Xu Y."/>
        </authorList>
    </citation>
    <scope>NUCLEOTIDE SEQUENCE [LARGE SCALE GENOMIC DNA]</scope>
</reference>
<evidence type="ECO:0000313" key="2">
    <source>
        <dbReference type="Proteomes" id="UP000029461"/>
    </source>
</evidence>
<evidence type="ECO:0000313" key="1">
    <source>
        <dbReference type="EMBL" id="AIP84286.1"/>
    </source>
</evidence>
<gene>
    <name evidence="1" type="ORF">DP46_6029</name>
</gene>
<dbReference type="EMBL" id="CP008753">
    <property type="protein sequence ID" value="AIP84286.1"/>
    <property type="molecule type" value="Genomic_DNA"/>
</dbReference>
<accession>A0A4P1QFK9</accession>
<sequence length="86" mass="9601">MRYSFRGTHESITSVCCDDPNLGHRLESSCEILEGQGAPWVRISFGCRHCWFCRVDDLLWDACSRGGASERCISVQFLSGCFFGGS</sequence>
<dbReference type="Proteomes" id="UP000029461">
    <property type="component" value="Segment"/>
</dbReference>